<dbReference type="GO" id="GO:0008233">
    <property type="term" value="F:peptidase activity"/>
    <property type="evidence" value="ECO:0007669"/>
    <property type="project" value="InterPro"/>
</dbReference>
<evidence type="ECO:0000313" key="3">
    <source>
        <dbReference type="Proteomes" id="UP000479114"/>
    </source>
</evidence>
<dbReference type="EMBL" id="CP048286">
    <property type="protein sequence ID" value="QHW32366.1"/>
    <property type="molecule type" value="Genomic_DNA"/>
</dbReference>
<dbReference type="AlphaFoldDB" id="A0A6C0P283"/>
<dbReference type="GO" id="GO:0006508">
    <property type="term" value="P:proteolysis"/>
    <property type="evidence" value="ECO:0007669"/>
    <property type="project" value="InterPro"/>
</dbReference>
<dbReference type="KEGG" id="prz:GZH47_17160"/>
<sequence length="285" mass="31806">MKKIHLAGLVLLVLIVIQVVQHADRGREKVEPMPETKLHSVQAGHNQLYRGNLLLVDQEHPVHEAGRLTDIVNVFEHPELKRGYGLMDTTIALSKRVAEKWQVLVDAAGADGIRHFVINSGYRDEEAQKELYEEKGSDYALPPGYSEHNLGLSMDIGSTEEEMGKAPEGKWLSKNAWKYGFILRYPKNKTDITGIQYEPWHFRYVGLPHSALMHEHNWTLEEYLSALKEQKTMTEAFDGVNYTVTYYPAAASGETAISVPIEGAYTVSGDNADGIIVTAQSGSGQ</sequence>
<dbReference type="SUPFAM" id="SSF55166">
    <property type="entry name" value="Hedgehog/DD-peptidase"/>
    <property type="match status" value="1"/>
</dbReference>
<accession>A0A6C0P283</accession>
<dbReference type="Pfam" id="PF02557">
    <property type="entry name" value="VanY"/>
    <property type="match status" value="1"/>
</dbReference>
<evidence type="ECO:0000259" key="1">
    <source>
        <dbReference type="Pfam" id="PF02557"/>
    </source>
</evidence>
<evidence type="ECO:0000313" key="2">
    <source>
        <dbReference type="EMBL" id="QHW32366.1"/>
    </source>
</evidence>
<organism evidence="2 3">
    <name type="scientific">Paenibacillus rhizovicinus</name>
    <dbReference type="NCBI Taxonomy" id="2704463"/>
    <lineage>
        <taxon>Bacteria</taxon>
        <taxon>Bacillati</taxon>
        <taxon>Bacillota</taxon>
        <taxon>Bacilli</taxon>
        <taxon>Bacillales</taxon>
        <taxon>Paenibacillaceae</taxon>
        <taxon>Paenibacillus</taxon>
    </lineage>
</organism>
<dbReference type="PANTHER" id="PTHR34385">
    <property type="entry name" value="D-ALANYL-D-ALANINE CARBOXYPEPTIDASE"/>
    <property type="match status" value="1"/>
</dbReference>
<dbReference type="CDD" id="cd14852">
    <property type="entry name" value="LD-carboxypeptidase"/>
    <property type="match status" value="1"/>
</dbReference>
<dbReference type="RefSeq" id="WP_162641917.1">
    <property type="nucleotide sequence ID" value="NZ_CP048286.1"/>
</dbReference>
<dbReference type="Gene3D" id="3.30.200.180">
    <property type="match status" value="1"/>
</dbReference>
<dbReference type="InterPro" id="IPR003709">
    <property type="entry name" value="VanY-like_core_dom"/>
</dbReference>
<name>A0A6C0P283_9BACL</name>
<reference evidence="2 3" key="1">
    <citation type="submission" date="2020-02" db="EMBL/GenBank/DDBJ databases">
        <title>Paenibacillus sp. nov., isolated from rhizosphere soil of tomato.</title>
        <authorList>
            <person name="Weon H.-Y."/>
            <person name="Lee S.A."/>
        </authorList>
    </citation>
    <scope>NUCLEOTIDE SEQUENCE [LARGE SCALE GENOMIC DNA]</scope>
    <source>
        <strain evidence="2 3">14171R-81</strain>
    </source>
</reference>
<proteinExistence type="predicted"/>
<dbReference type="Gene3D" id="3.30.1380.10">
    <property type="match status" value="1"/>
</dbReference>
<gene>
    <name evidence="2" type="ORF">GZH47_17160</name>
</gene>
<dbReference type="PANTHER" id="PTHR34385:SF1">
    <property type="entry name" value="PEPTIDOGLYCAN L-ALANYL-D-GLUTAMATE ENDOPEPTIDASE CWLK"/>
    <property type="match status" value="1"/>
</dbReference>
<dbReference type="InterPro" id="IPR052179">
    <property type="entry name" value="DD-CPase-like"/>
</dbReference>
<dbReference type="Proteomes" id="UP000479114">
    <property type="component" value="Chromosome"/>
</dbReference>
<keyword evidence="3" id="KW-1185">Reference proteome</keyword>
<dbReference type="InterPro" id="IPR009045">
    <property type="entry name" value="Zn_M74/Hedgehog-like"/>
</dbReference>
<protein>
    <submittedName>
        <fullName evidence="2">M15 family metallopeptidase</fullName>
    </submittedName>
</protein>
<dbReference type="InterPro" id="IPR058193">
    <property type="entry name" value="VanY/YodJ_core_dom"/>
</dbReference>
<feature type="domain" description="D-alanyl-D-alanine carboxypeptidase-like core" evidence="1">
    <location>
        <begin position="92"/>
        <end position="206"/>
    </location>
</feature>